<gene>
    <name evidence="1" type="ORF">BWY04_01157</name>
</gene>
<accession>A0A1V5ZL41</accession>
<dbReference type="Proteomes" id="UP000485621">
    <property type="component" value="Unassembled WGS sequence"/>
</dbReference>
<reference evidence="1" key="1">
    <citation type="submission" date="2017-02" db="EMBL/GenBank/DDBJ databases">
        <title>Delving into the versatile metabolic prowess of the omnipresent phylum Bacteroidetes.</title>
        <authorList>
            <person name="Nobu M.K."/>
            <person name="Mei R."/>
            <person name="Narihiro T."/>
            <person name="Kuroda K."/>
            <person name="Liu W.-T."/>
        </authorList>
    </citation>
    <scope>NUCLEOTIDE SEQUENCE</scope>
    <source>
        <strain evidence="1">ADurb.Bin160</strain>
    </source>
</reference>
<comment type="caution">
    <text evidence="1">The sequence shown here is derived from an EMBL/GenBank/DDBJ whole genome shotgun (WGS) entry which is preliminary data.</text>
</comment>
<organism evidence="1">
    <name type="scientific">candidate division CPR1 bacterium ADurb.Bin160</name>
    <dbReference type="NCBI Taxonomy" id="1852826"/>
    <lineage>
        <taxon>Bacteria</taxon>
        <taxon>candidate division CPR1</taxon>
    </lineage>
</organism>
<evidence type="ECO:0000313" key="1">
    <source>
        <dbReference type="EMBL" id="OQB40893.1"/>
    </source>
</evidence>
<proteinExistence type="predicted"/>
<sequence length="104" mass="12395">MEKSTIQERHDQLDQEILSFAKNENYALMKQKVDLQKKLSQILEKREQEEVVFDEGKRAFLFEDDPLYAKAKESGNQELLDKFHNRSLTRKEYVKTCKDLDIDL</sequence>
<dbReference type="EMBL" id="MWDB01000029">
    <property type="protein sequence ID" value="OQB40893.1"/>
    <property type="molecule type" value="Genomic_DNA"/>
</dbReference>
<dbReference type="AlphaFoldDB" id="A0A1V5ZL41"/>
<protein>
    <submittedName>
        <fullName evidence="1">Uncharacterized protein</fullName>
    </submittedName>
</protein>
<name>A0A1V5ZL41_9BACT</name>